<organism evidence="4 5">
    <name type="scientific">Panagrolaimus superbus</name>
    <dbReference type="NCBI Taxonomy" id="310955"/>
    <lineage>
        <taxon>Eukaryota</taxon>
        <taxon>Metazoa</taxon>
        <taxon>Ecdysozoa</taxon>
        <taxon>Nematoda</taxon>
        <taxon>Chromadorea</taxon>
        <taxon>Rhabditida</taxon>
        <taxon>Tylenchina</taxon>
        <taxon>Panagrolaimomorpha</taxon>
        <taxon>Panagrolaimoidea</taxon>
        <taxon>Panagrolaimidae</taxon>
        <taxon>Panagrolaimus</taxon>
    </lineage>
</organism>
<evidence type="ECO:0000313" key="4">
    <source>
        <dbReference type="Proteomes" id="UP000887577"/>
    </source>
</evidence>
<dbReference type="SMART" id="SM00248">
    <property type="entry name" value="ANK"/>
    <property type="match status" value="3"/>
</dbReference>
<evidence type="ECO:0000256" key="3">
    <source>
        <dbReference type="PROSITE-ProRule" id="PRU00023"/>
    </source>
</evidence>
<dbReference type="FunFam" id="1.25.40.20:FF:000050">
    <property type="entry name" value="integrin-linked protein kinase"/>
    <property type="match status" value="1"/>
</dbReference>
<proteinExistence type="predicted"/>
<dbReference type="PANTHER" id="PTHR24171">
    <property type="entry name" value="ANKYRIN REPEAT DOMAIN-CONTAINING PROTEIN 39-RELATED"/>
    <property type="match status" value="1"/>
</dbReference>
<evidence type="ECO:0000256" key="1">
    <source>
        <dbReference type="ARBA" id="ARBA00022737"/>
    </source>
</evidence>
<feature type="repeat" description="ANK" evidence="3">
    <location>
        <begin position="50"/>
        <end position="82"/>
    </location>
</feature>
<dbReference type="PROSITE" id="PS50297">
    <property type="entry name" value="ANK_REP_REGION"/>
    <property type="match status" value="3"/>
</dbReference>
<keyword evidence="2 3" id="KW-0040">ANK repeat</keyword>
<dbReference type="Gene3D" id="1.25.40.20">
    <property type="entry name" value="Ankyrin repeat-containing domain"/>
    <property type="match status" value="1"/>
</dbReference>
<name>A0A914YH34_9BILA</name>
<feature type="repeat" description="ANK" evidence="3">
    <location>
        <begin position="116"/>
        <end position="148"/>
    </location>
</feature>
<keyword evidence="4" id="KW-1185">Reference proteome</keyword>
<dbReference type="InterPro" id="IPR002110">
    <property type="entry name" value="Ankyrin_rpt"/>
</dbReference>
<evidence type="ECO:0000256" key="2">
    <source>
        <dbReference type="ARBA" id="ARBA00023043"/>
    </source>
</evidence>
<protein>
    <submittedName>
        <fullName evidence="5">Uncharacterized protein</fullName>
    </submittedName>
</protein>
<accession>A0A914YH34</accession>
<evidence type="ECO:0000313" key="5">
    <source>
        <dbReference type="WBParaSite" id="PSU_v2.g18774.t1"/>
    </source>
</evidence>
<dbReference type="WBParaSite" id="PSU_v2.g18774.t1">
    <property type="protein sequence ID" value="PSU_v2.g18774.t1"/>
    <property type="gene ID" value="PSU_v2.g18774"/>
</dbReference>
<dbReference type="InterPro" id="IPR036770">
    <property type="entry name" value="Ankyrin_rpt-contain_sf"/>
</dbReference>
<sequence length="172" mass="19191">MSISSHYHAHKPNVPIIQEDIFGWIREGNAFQTRVWLDDSEHDLNIGDDHAFSLLHWAAKGGFISIVDMLLARGARVNATNMGDDTPLHLAASQGHREVVVKLLAKRAEVNSPNEHGNTPLHYACFWGYEQVAADLVQYGAFVMLCNKRGLTSIDVCQPQCRQSIIGLLKFI</sequence>
<dbReference type="PROSITE" id="PS50088">
    <property type="entry name" value="ANK_REPEAT"/>
    <property type="match status" value="3"/>
</dbReference>
<dbReference type="SUPFAM" id="SSF48403">
    <property type="entry name" value="Ankyrin repeat"/>
    <property type="match status" value="1"/>
</dbReference>
<dbReference type="Pfam" id="PF12796">
    <property type="entry name" value="Ank_2"/>
    <property type="match status" value="1"/>
</dbReference>
<keyword evidence="1" id="KW-0677">Repeat</keyword>
<dbReference type="AlphaFoldDB" id="A0A914YH34"/>
<dbReference type="Proteomes" id="UP000887577">
    <property type="component" value="Unplaced"/>
</dbReference>
<feature type="repeat" description="ANK" evidence="3">
    <location>
        <begin position="83"/>
        <end position="115"/>
    </location>
</feature>
<reference evidence="5" key="1">
    <citation type="submission" date="2022-11" db="UniProtKB">
        <authorList>
            <consortium name="WormBaseParasite"/>
        </authorList>
    </citation>
    <scope>IDENTIFICATION</scope>
</reference>